<evidence type="ECO:0000256" key="1">
    <source>
        <dbReference type="SAM" id="MobiDB-lite"/>
    </source>
</evidence>
<evidence type="ECO:0000313" key="2">
    <source>
        <dbReference type="EMBL" id="MBJ3784190.1"/>
    </source>
</evidence>
<protein>
    <submittedName>
        <fullName evidence="2">Uncharacterized protein</fullName>
    </submittedName>
</protein>
<dbReference type="AlphaFoldDB" id="A0A934IXS5"/>
<gene>
    <name evidence="2" type="ORF">JEQ47_05615</name>
</gene>
<name>A0A934IXS5_9HYPH</name>
<dbReference type="EMBL" id="JAEKMH010000001">
    <property type="protein sequence ID" value="MBJ3784190.1"/>
    <property type="molecule type" value="Genomic_DNA"/>
</dbReference>
<feature type="region of interest" description="Disordered" evidence="1">
    <location>
        <begin position="127"/>
        <end position="146"/>
    </location>
</feature>
<evidence type="ECO:0000313" key="3">
    <source>
        <dbReference type="Proteomes" id="UP000602124"/>
    </source>
</evidence>
<dbReference type="RefSeq" id="WP_198875375.1">
    <property type="nucleotide sequence ID" value="NZ_JAEKMH010000001.1"/>
</dbReference>
<sequence length="146" mass="15878">MSGKSGVEIGVENVARLQAYLDGLAAVGEPLPMRAGKPNMSAIALACGFDRQVLYKNPAAVALIDEIVARAPAREPEADTDPEEKPRSDRRDQRIMQLEQQLAAARAENAGLRERLRRLQHIEEHVTETGRRIANPALPSFGGTGE</sequence>
<feature type="region of interest" description="Disordered" evidence="1">
    <location>
        <begin position="70"/>
        <end position="93"/>
    </location>
</feature>
<feature type="compositionally biased region" description="Basic and acidic residues" evidence="1">
    <location>
        <begin position="72"/>
        <end position="93"/>
    </location>
</feature>
<organism evidence="2 3">
    <name type="scientific">Devosia sediminis</name>
    <dbReference type="NCBI Taxonomy" id="2798801"/>
    <lineage>
        <taxon>Bacteria</taxon>
        <taxon>Pseudomonadati</taxon>
        <taxon>Pseudomonadota</taxon>
        <taxon>Alphaproteobacteria</taxon>
        <taxon>Hyphomicrobiales</taxon>
        <taxon>Devosiaceae</taxon>
        <taxon>Devosia</taxon>
    </lineage>
</organism>
<keyword evidence="3" id="KW-1185">Reference proteome</keyword>
<reference evidence="2" key="1">
    <citation type="submission" date="2020-12" db="EMBL/GenBank/DDBJ databases">
        <title>Devosia sp. MSA67 isolated from Mo River.</title>
        <authorList>
            <person name="Ma F."/>
            <person name="Zi Z."/>
        </authorList>
    </citation>
    <scope>NUCLEOTIDE SEQUENCE</scope>
    <source>
        <strain evidence="2">MSA67</strain>
    </source>
</reference>
<comment type="caution">
    <text evidence="2">The sequence shown here is derived from an EMBL/GenBank/DDBJ whole genome shotgun (WGS) entry which is preliminary data.</text>
</comment>
<proteinExistence type="predicted"/>
<dbReference type="Proteomes" id="UP000602124">
    <property type="component" value="Unassembled WGS sequence"/>
</dbReference>
<accession>A0A934IXS5</accession>